<dbReference type="InterPro" id="IPR036156">
    <property type="entry name" value="Beta-gal/glucu_dom_sf"/>
</dbReference>
<evidence type="ECO:0000313" key="7">
    <source>
        <dbReference type="EMBL" id="MEQ2544144.1"/>
    </source>
</evidence>
<feature type="domain" description="Glycoside hydrolase family 2 immunoglobulin-like beta-sandwich" evidence="5">
    <location>
        <begin position="212"/>
        <end position="300"/>
    </location>
</feature>
<feature type="chain" id="PRO_5046710571" evidence="4">
    <location>
        <begin position="23"/>
        <end position="625"/>
    </location>
</feature>
<dbReference type="EMBL" id="JBBMFL010000003">
    <property type="protein sequence ID" value="MEQ2544144.1"/>
    <property type="molecule type" value="Genomic_DNA"/>
</dbReference>
<dbReference type="Gene3D" id="2.60.40.10">
    <property type="entry name" value="Immunoglobulins"/>
    <property type="match status" value="1"/>
</dbReference>
<sequence>MKITEFLTAALFLAGTVFQANASDIPRGEYPRPQFERTEWMNLNGVWDYTFDFSGSGLERGLEKATAFEGRITVPFCPESSLSGVGYTDFINCIWYHREVAVPEAWRGKDILLNFGAVYYNAEVYVDGVFAARHIGGSSSFSVDLTRLVTPGKSHHLVVRATSDVRSTTQGAGKQNLQYASYGCNYTRTTGIWQTVWMEAVDPAGLLSAHVVTDIDQGQLVITPRFRSESGNTLHIAVKEGGKVVASAAVRAANSSVAVLPVKRPKLWSPESPFLYDITYRIVNAKGEVLDEVNSYAGMRKVHIEGNRIYLNNEPYYQRLVLDQGFYPDGIWTAPSDAALKRDIELSMAAGFNGARLHQKAFEERFHYWADRLGYITWGEAPSWGMDANGIETARNFLTEWSELVLRDRNHPSLLIWTPMNEEWWPDRVQYPRFTADLYDLTKALDPTRPVNDASGGVHIKTDIWTVHNYEQDPARLKEIIYKDGVFFQTPLRSVGVAPANIGFNGLRQNDRYEFPVYDGKMPFLIDEVGGIKWAKDQERESQTESWGYGKPPKSEAEFLQRLEGQIGAVLELADQVWGYCYTQLTDVEQEQNGVYYYDRTPKFDMERIRAIFGRNPGDKALKKD</sequence>
<dbReference type="Gene3D" id="2.60.120.260">
    <property type="entry name" value="Galactose-binding domain-like"/>
    <property type="match status" value="1"/>
</dbReference>
<dbReference type="SUPFAM" id="SSF51445">
    <property type="entry name" value="(Trans)glycosidases"/>
    <property type="match status" value="1"/>
</dbReference>
<proteinExistence type="inferred from homology"/>
<accession>A0ABV1GUR0</accession>
<protein>
    <submittedName>
        <fullName evidence="7">Glycoside hydrolase family 2 TIM barrel-domain containing protein</fullName>
    </submittedName>
</protein>
<comment type="caution">
    <text evidence="7">The sequence shown here is derived from an EMBL/GenBank/DDBJ whole genome shotgun (WGS) entry which is preliminary data.</text>
</comment>
<dbReference type="Proteomes" id="UP001460202">
    <property type="component" value="Unassembled WGS sequence"/>
</dbReference>
<keyword evidence="2 7" id="KW-0378">Hydrolase</keyword>
<name>A0ABV1GUR0_9BACT</name>
<keyword evidence="8" id="KW-1185">Reference proteome</keyword>
<dbReference type="InterPro" id="IPR013783">
    <property type="entry name" value="Ig-like_fold"/>
</dbReference>
<keyword evidence="4" id="KW-0732">Signal</keyword>
<dbReference type="GO" id="GO:0016787">
    <property type="term" value="F:hydrolase activity"/>
    <property type="evidence" value="ECO:0007669"/>
    <property type="project" value="UniProtKB-KW"/>
</dbReference>
<evidence type="ECO:0000259" key="6">
    <source>
        <dbReference type="Pfam" id="PF02836"/>
    </source>
</evidence>
<dbReference type="SUPFAM" id="SSF49303">
    <property type="entry name" value="beta-Galactosidase/glucuronidase domain"/>
    <property type="match status" value="1"/>
</dbReference>
<evidence type="ECO:0000313" key="8">
    <source>
        <dbReference type="Proteomes" id="UP001460202"/>
    </source>
</evidence>
<gene>
    <name evidence="7" type="ORF">WMO46_04170</name>
</gene>
<organism evidence="7 8">
    <name type="scientific">Alistipes intestinihominis</name>
    <dbReference type="NCBI Taxonomy" id="3133172"/>
    <lineage>
        <taxon>Bacteria</taxon>
        <taxon>Pseudomonadati</taxon>
        <taxon>Bacteroidota</taxon>
        <taxon>Bacteroidia</taxon>
        <taxon>Bacteroidales</taxon>
        <taxon>Rikenellaceae</taxon>
        <taxon>Alistipes</taxon>
    </lineage>
</organism>
<feature type="signal peptide" evidence="4">
    <location>
        <begin position="1"/>
        <end position="22"/>
    </location>
</feature>
<evidence type="ECO:0000259" key="5">
    <source>
        <dbReference type="Pfam" id="PF00703"/>
    </source>
</evidence>
<reference evidence="7 8" key="1">
    <citation type="submission" date="2024-03" db="EMBL/GenBank/DDBJ databases">
        <title>Human intestinal bacterial collection.</title>
        <authorList>
            <person name="Pauvert C."/>
            <person name="Hitch T.C.A."/>
            <person name="Clavel T."/>
        </authorList>
    </citation>
    <scope>NUCLEOTIDE SEQUENCE [LARGE SCALE GENOMIC DNA]</scope>
    <source>
        <strain evidence="7 8">CLA-KB-H122</strain>
    </source>
</reference>
<dbReference type="InterPro" id="IPR051913">
    <property type="entry name" value="GH2_Domain-Containing"/>
</dbReference>
<evidence type="ECO:0000256" key="2">
    <source>
        <dbReference type="ARBA" id="ARBA00022801"/>
    </source>
</evidence>
<dbReference type="Pfam" id="PF02836">
    <property type="entry name" value="Glyco_hydro_2_C"/>
    <property type="match status" value="1"/>
</dbReference>
<keyword evidence="3" id="KW-0326">Glycosidase</keyword>
<dbReference type="Pfam" id="PF00703">
    <property type="entry name" value="Glyco_hydro_2"/>
    <property type="match status" value="1"/>
</dbReference>
<dbReference type="InterPro" id="IPR006103">
    <property type="entry name" value="Glyco_hydro_2_cat"/>
</dbReference>
<dbReference type="InterPro" id="IPR017853">
    <property type="entry name" value="GH"/>
</dbReference>
<dbReference type="InterPro" id="IPR006102">
    <property type="entry name" value="Ig-like_GH2"/>
</dbReference>
<feature type="domain" description="Glycoside hydrolase family 2 catalytic" evidence="6">
    <location>
        <begin position="340"/>
        <end position="458"/>
    </location>
</feature>
<dbReference type="PANTHER" id="PTHR42732">
    <property type="entry name" value="BETA-GALACTOSIDASE"/>
    <property type="match status" value="1"/>
</dbReference>
<dbReference type="SUPFAM" id="SSF49785">
    <property type="entry name" value="Galactose-binding domain-like"/>
    <property type="match status" value="1"/>
</dbReference>
<evidence type="ECO:0000256" key="1">
    <source>
        <dbReference type="ARBA" id="ARBA00007401"/>
    </source>
</evidence>
<dbReference type="RefSeq" id="WP_349093871.1">
    <property type="nucleotide sequence ID" value="NZ_JBBMFL010000003.1"/>
</dbReference>
<evidence type="ECO:0000256" key="4">
    <source>
        <dbReference type="SAM" id="SignalP"/>
    </source>
</evidence>
<comment type="similarity">
    <text evidence="1">Belongs to the glycosyl hydrolase 2 family.</text>
</comment>
<evidence type="ECO:0000256" key="3">
    <source>
        <dbReference type="ARBA" id="ARBA00023295"/>
    </source>
</evidence>
<dbReference type="InterPro" id="IPR008979">
    <property type="entry name" value="Galactose-bd-like_sf"/>
</dbReference>
<dbReference type="Gene3D" id="3.20.20.80">
    <property type="entry name" value="Glycosidases"/>
    <property type="match status" value="1"/>
</dbReference>
<dbReference type="PANTHER" id="PTHR42732:SF3">
    <property type="entry name" value="HYDROLASE"/>
    <property type="match status" value="1"/>
</dbReference>